<reference evidence="4" key="1">
    <citation type="journal article" date="2018" name="Front. Microbiol.">
        <title>Genome-Based Analysis Reveals the Taxonomy and Diversity of the Family Idiomarinaceae.</title>
        <authorList>
            <person name="Liu Y."/>
            <person name="Lai Q."/>
            <person name="Shao Z."/>
        </authorList>
    </citation>
    <scope>NUCLEOTIDE SEQUENCE [LARGE SCALE GENOMIC DNA]</scope>
    <source>
        <strain evidence="4">BH195</strain>
    </source>
</reference>
<dbReference type="Proteomes" id="UP000287198">
    <property type="component" value="Unassembled WGS sequence"/>
</dbReference>
<dbReference type="PANTHER" id="PTHR32268">
    <property type="entry name" value="HOMOSERINE O-ACETYLTRANSFERASE"/>
    <property type="match status" value="1"/>
</dbReference>
<dbReference type="InterPro" id="IPR000073">
    <property type="entry name" value="AB_hydrolase_1"/>
</dbReference>
<dbReference type="RefSeq" id="WP_126764087.1">
    <property type="nucleotide sequence ID" value="NZ_JBHLTZ010000010.1"/>
</dbReference>
<evidence type="ECO:0000259" key="2">
    <source>
        <dbReference type="Pfam" id="PF00561"/>
    </source>
</evidence>
<comment type="caution">
    <text evidence="3">The sequence shown here is derived from an EMBL/GenBank/DDBJ whole genome shotgun (WGS) entry which is preliminary data.</text>
</comment>
<accession>A0A432XTC7</accession>
<dbReference type="Gene3D" id="3.40.50.1820">
    <property type="entry name" value="alpha/beta hydrolase"/>
    <property type="match status" value="1"/>
</dbReference>
<dbReference type="SUPFAM" id="SSF53474">
    <property type="entry name" value="alpha/beta-Hydrolases"/>
    <property type="match status" value="1"/>
</dbReference>
<keyword evidence="4" id="KW-1185">Reference proteome</keyword>
<evidence type="ECO:0000313" key="4">
    <source>
        <dbReference type="Proteomes" id="UP000287198"/>
    </source>
</evidence>
<feature type="domain" description="AB hydrolase-1" evidence="2">
    <location>
        <begin position="30"/>
        <end position="283"/>
    </location>
</feature>
<gene>
    <name evidence="3" type="ORF">CWI69_10110</name>
</gene>
<organism evidence="3 4">
    <name type="scientific">Pseudidiomarina halophila</name>
    <dbReference type="NCBI Taxonomy" id="1449799"/>
    <lineage>
        <taxon>Bacteria</taxon>
        <taxon>Pseudomonadati</taxon>
        <taxon>Pseudomonadota</taxon>
        <taxon>Gammaproteobacteria</taxon>
        <taxon>Alteromonadales</taxon>
        <taxon>Idiomarinaceae</taxon>
        <taxon>Pseudidiomarina</taxon>
    </lineage>
</organism>
<dbReference type="AlphaFoldDB" id="A0A432XTC7"/>
<dbReference type="OrthoDB" id="9800754at2"/>
<dbReference type="GO" id="GO:0009086">
    <property type="term" value="P:methionine biosynthetic process"/>
    <property type="evidence" value="ECO:0007669"/>
    <property type="project" value="TreeGrafter"/>
</dbReference>
<dbReference type="InterPro" id="IPR029058">
    <property type="entry name" value="AB_hydrolase_fold"/>
</dbReference>
<protein>
    <recommendedName>
        <fullName evidence="2">AB hydrolase-1 domain-containing protein</fullName>
    </recommendedName>
</protein>
<evidence type="ECO:0000313" key="3">
    <source>
        <dbReference type="EMBL" id="RUO51985.1"/>
    </source>
</evidence>
<proteinExistence type="predicted"/>
<dbReference type="PANTHER" id="PTHR32268:SF11">
    <property type="entry name" value="HOMOSERINE O-ACETYLTRANSFERASE"/>
    <property type="match status" value="1"/>
</dbReference>
<dbReference type="Pfam" id="PF00561">
    <property type="entry name" value="Abhydrolase_1"/>
    <property type="match status" value="1"/>
</dbReference>
<dbReference type="GO" id="GO:0004414">
    <property type="term" value="F:homoserine O-acetyltransferase activity"/>
    <property type="evidence" value="ECO:0007669"/>
    <property type="project" value="TreeGrafter"/>
</dbReference>
<keyword evidence="1" id="KW-0808">Transferase</keyword>
<evidence type="ECO:0000256" key="1">
    <source>
        <dbReference type="ARBA" id="ARBA00022679"/>
    </source>
</evidence>
<sequence>MSYRQSDHLITIPQGQLALRQQGAEGAPDVLVLGGISGGREIYTAAGKGWWQGLIDNAGLLGYNLWSLDYLGGMGASTCQVTPTTVETQAQAIQTALMSLGVEQLHAIIGGSYGGCVGMAMAAAGDLQIDRLVVLGAAHRPAAQAIMLRSLQRDFVGLAEELGDAERGVALARALAMVSYRGSSGLDARFPNGVDAIDFMHQRALRLVQQDPVRARQLFTVFGPALDVFRVAPQQIKVPTLLIGFKDDLLVPEHLLTELAGLLPDCYSYEAVDTAHGHDGFILNTAAFGPGIKHFLEEL</sequence>
<dbReference type="GO" id="GO:0009092">
    <property type="term" value="P:homoserine metabolic process"/>
    <property type="evidence" value="ECO:0007669"/>
    <property type="project" value="TreeGrafter"/>
</dbReference>
<name>A0A432XTC7_9GAMM</name>
<dbReference type="EMBL" id="PIPW01000003">
    <property type="protein sequence ID" value="RUO51985.1"/>
    <property type="molecule type" value="Genomic_DNA"/>
</dbReference>
<dbReference type="InterPro" id="IPR008220">
    <property type="entry name" value="HAT_MetX-like"/>
</dbReference>